<dbReference type="Proteomes" id="UP000215914">
    <property type="component" value="Chromosome 13"/>
</dbReference>
<evidence type="ECO:0000313" key="1">
    <source>
        <dbReference type="EMBL" id="OTG03336.1"/>
    </source>
</evidence>
<dbReference type="InParanoid" id="A0A251SYJ4"/>
<gene>
    <name evidence="1" type="ORF">HannXRQ_Chr13g0422951</name>
</gene>
<keyword evidence="2" id="KW-1185">Reference proteome</keyword>
<accession>A0A251SYJ4</accession>
<reference evidence="2" key="1">
    <citation type="journal article" date="2017" name="Nature">
        <title>The sunflower genome provides insights into oil metabolism, flowering and Asterid evolution.</title>
        <authorList>
            <person name="Badouin H."/>
            <person name="Gouzy J."/>
            <person name="Grassa C.J."/>
            <person name="Murat F."/>
            <person name="Staton S.E."/>
            <person name="Cottret L."/>
            <person name="Lelandais-Briere C."/>
            <person name="Owens G.L."/>
            <person name="Carrere S."/>
            <person name="Mayjonade B."/>
            <person name="Legrand L."/>
            <person name="Gill N."/>
            <person name="Kane N.C."/>
            <person name="Bowers J.E."/>
            <person name="Hubner S."/>
            <person name="Bellec A."/>
            <person name="Berard A."/>
            <person name="Berges H."/>
            <person name="Blanchet N."/>
            <person name="Boniface M.C."/>
            <person name="Brunel D."/>
            <person name="Catrice O."/>
            <person name="Chaidir N."/>
            <person name="Claudel C."/>
            <person name="Donnadieu C."/>
            <person name="Faraut T."/>
            <person name="Fievet G."/>
            <person name="Helmstetter N."/>
            <person name="King M."/>
            <person name="Knapp S.J."/>
            <person name="Lai Z."/>
            <person name="Le Paslier M.C."/>
            <person name="Lippi Y."/>
            <person name="Lorenzon L."/>
            <person name="Mandel J.R."/>
            <person name="Marage G."/>
            <person name="Marchand G."/>
            <person name="Marquand E."/>
            <person name="Bret-Mestries E."/>
            <person name="Morien E."/>
            <person name="Nambeesan S."/>
            <person name="Nguyen T."/>
            <person name="Pegot-Espagnet P."/>
            <person name="Pouilly N."/>
            <person name="Raftis F."/>
            <person name="Sallet E."/>
            <person name="Schiex T."/>
            <person name="Thomas J."/>
            <person name="Vandecasteele C."/>
            <person name="Vares D."/>
            <person name="Vear F."/>
            <person name="Vautrin S."/>
            <person name="Crespi M."/>
            <person name="Mangin B."/>
            <person name="Burke J.M."/>
            <person name="Salse J."/>
            <person name="Munos S."/>
            <person name="Vincourt P."/>
            <person name="Rieseberg L.H."/>
            <person name="Langlade N.B."/>
        </authorList>
    </citation>
    <scope>NUCLEOTIDE SEQUENCE [LARGE SCALE GENOMIC DNA]</scope>
    <source>
        <strain evidence="2">cv. SF193</strain>
    </source>
</reference>
<organism evidence="1 2">
    <name type="scientific">Helianthus annuus</name>
    <name type="common">Common sunflower</name>
    <dbReference type="NCBI Taxonomy" id="4232"/>
    <lineage>
        <taxon>Eukaryota</taxon>
        <taxon>Viridiplantae</taxon>
        <taxon>Streptophyta</taxon>
        <taxon>Embryophyta</taxon>
        <taxon>Tracheophyta</taxon>
        <taxon>Spermatophyta</taxon>
        <taxon>Magnoliopsida</taxon>
        <taxon>eudicotyledons</taxon>
        <taxon>Gunneridae</taxon>
        <taxon>Pentapetalae</taxon>
        <taxon>asterids</taxon>
        <taxon>campanulids</taxon>
        <taxon>Asterales</taxon>
        <taxon>Asteraceae</taxon>
        <taxon>Asteroideae</taxon>
        <taxon>Heliantheae alliance</taxon>
        <taxon>Heliantheae</taxon>
        <taxon>Helianthus</taxon>
    </lineage>
</organism>
<name>A0A251SYJ4_HELAN</name>
<sequence length="78" mass="8965">MIDIMVFYNFLHFVGKIVFVTNFTRNLSLILKQNNFATSLDEAGFQFSCSSFSLKPRLYILGNHKFLSISLLNQIPIS</sequence>
<dbReference type="EMBL" id="CM007902">
    <property type="protein sequence ID" value="OTG03336.1"/>
    <property type="molecule type" value="Genomic_DNA"/>
</dbReference>
<protein>
    <submittedName>
        <fullName evidence="1">Uncharacterized protein</fullName>
    </submittedName>
</protein>
<proteinExistence type="predicted"/>
<dbReference type="AlphaFoldDB" id="A0A251SYJ4"/>
<evidence type="ECO:0000313" key="2">
    <source>
        <dbReference type="Proteomes" id="UP000215914"/>
    </source>
</evidence>